<dbReference type="PROSITE" id="PS50837">
    <property type="entry name" value="NACHT"/>
    <property type="match status" value="2"/>
</dbReference>
<dbReference type="InterPro" id="IPR050637">
    <property type="entry name" value="NLRP_innate_immun_reg"/>
</dbReference>
<dbReference type="EMBL" id="KB112782">
    <property type="protein sequence ID" value="ELK24558.1"/>
    <property type="molecule type" value="Genomic_DNA"/>
</dbReference>
<dbReference type="GO" id="GO:0050727">
    <property type="term" value="P:regulation of inflammatory response"/>
    <property type="evidence" value="ECO:0007669"/>
    <property type="project" value="TreeGrafter"/>
</dbReference>
<reference evidence="9" key="1">
    <citation type="journal article" date="2013" name="Science">
        <title>Comparative analysis of bat genomes provides insight into the evolution of flight and immunity.</title>
        <authorList>
            <person name="Zhang G."/>
            <person name="Cowled C."/>
            <person name="Shi Z."/>
            <person name="Huang Z."/>
            <person name="Bishop-Lilly K.A."/>
            <person name="Fang X."/>
            <person name="Wynne J.W."/>
            <person name="Xiong Z."/>
            <person name="Baker M.L."/>
            <person name="Zhao W."/>
            <person name="Tachedjian M."/>
            <person name="Zhu Y."/>
            <person name="Zhou P."/>
            <person name="Jiang X."/>
            <person name="Ng J."/>
            <person name="Yang L."/>
            <person name="Wu L."/>
            <person name="Xiao J."/>
            <person name="Feng Y."/>
            <person name="Chen Y."/>
            <person name="Sun X."/>
            <person name="Zhang Y."/>
            <person name="Marsh G.A."/>
            <person name="Crameri G."/>
            <person name="Broder C.C."/>
            <person name="Frey K.G."/>
            <person name="Wang L.F."/>
            <person name="Wang J."/>
        </authorList>
    </citation>
    <scope>NUCLEOTIDE SEQUENCE [LARGE SCALE GENOMIC DNA]</scope>
</reference>
<dbReference type="GO" id="GO:0005524">
    <property type="term" value="F:ATP binding"/>
    <property type="evidence" value="ECO:0007669"/>
    <property type="project" value="UniProtKB-KW"/>
</dbReference>
<feature type="domain" description="Pyrin" evidence="6">
    <location>
        <begin position="887"/>
        <end position="970"/>
    </location>
</feature>
<sequence>MRWSVRGQRGCCRTGMEPEKLKQETLHLGLQQIPWANVKKATREVLATLLVKHYKETQAWDVTFTIFQKINREDLCQKAKKECTGYTKTYRAHVKEKFSEAWFRDTVMHCYGHVDKELTQKEHKCLEFLFAPKEPMRRTVILTGAQGVGKTTLLAKLMLAWAEDTLYQQKFSYVFYLCCREVRQVTATSLAALICRDWSDSLSPIAEITSEPERLLFILDGFEELMYDLNEPESDLCSDWMAQRPLQVVLSSLLRKKMLPESSLLVAMVPGYTRFIKDRLGHPRIQRLLGFTEDEMLLSFSCMFRKGWRGVKAFHFIRSNKQLFSMCQIPVLCWAACTCLKQEMERGKDLAMTCRRTTSLYSSFVLNLFTPKGAPCPDEQSRVRLKGLCSLAAEGMWSNTFVFGEEDLRRNGLADSDIPALLDIKALRKSGGTKNASYTFLHLCIQEVCAALFYFIKNHTDHPIPAAGCAEVVLETHLKRTKAQWIFLPSFLFGLLNEKEQRKLCAFFGAHLCQEQVRQAVEQHLWGISQSEHLRGQLNFLMLCYCLFEMEDEAFVRWAVDLFQEVSFLITDLMDLIVLAYCLTRCSALRKLDFSIQNVFVDTSMTGYQLLYWNNICSVLTANENLGELRVSDSNLPGPALVTLSNHLKHPRCRLQKLKMNNVSFSAESWFFFEVFTQSPVLKHLDLSDTRISHDDFKLLCIALNNPACNIEKLLLVGCGLLADDCEGFKEVLMRNTKLKVLDLSYNYLGNGLSLLCEALCLPACALQGLGLVDCRLREPCWEHLRDVVLGNRNLTHLDLGTNGLKDKDLNLLSEALKQPSCYLKSLSLFNCLITANGCQDLASILTGNPNLRNLQIGHNNIEDDGVRLLCEALLHPNCHLENLGGVMRYMLYLSQEDLERFKQLLVREQPEAGSTQITWDQVRTARWGEVVHLLTEYFPGQLAWDKAHHIFASMDKTQLCDRTRMELQELLPHLEPMGPPPRRALKTLEEEYPAMVQHYRKQVLDHYSDLVDGLAWPGNQADFFYQDILRHQRLLPCLFLPCRPHGRPPRTVVLRGVAGAGKTTLAHRVMLEWAGCTFYPHKAWCAFYVHCHHVAHDEEQSLCGLLSRQWPQAGALAAKALARPEQLLLILDGFEALALPLAHRRKDLRADWRRKLPVPVLLASLLSGKMLPQASLLLLLRFSSWRVLKPLLSCPSVLTLSGFTAPERTRYLRRYFGDGRAADKAVDFLRGSAIPSSMCQAPAVCWLVCLCLKEPMERGADLFLAFPNAAALFARHLSNALVAAVGGLPGPLLQECLQGVCSLAAEGMWAARWVFGEKELERAQLGPEATDALLRAHVLQSVVRGEARYTFALLSFQEFFAALWYVLRFPGRFPEFQKLDQAHVRRLLAQPGRRRNDLAHMALFLFGLFNEMCAREVGRSFRCEVSLGNKEVLSRTALWQDRLPTKHHGLPLLFYCLHETREEAFLAQVLQCCKQATLMVNKHRDLQVCAFCLRCCQRLREIQLILTLTIHKAM</sequence>
<evidence type="ECO:0000259" key="7">
    <source>
        <dbReference type="PROSITE" id="PS50837"/>
    </source>
</evidence>
<dbReference type="Pfam" id="PF05729">
    <property type="entry name" value="NACHT"/>
    <property type="match status" value="2"/>
</dbReference>
<dbReference type="InterPro" id="IPR003593">
    <property type="entry name" value="AAA+_ATPase"/>
</dbReference>
<keyword evidence="3" id="KW-0677">Repeat</keyword>
<dbReference type="SMART" id="SM01289">
    <property type="entry name" value="PYRIN"/>
    <property type="match status" value="2"/>
</dbReference>
<dbReference type="Pfam" id="PF13516">
    <property type="entry name" value="LRR_6"/>
    <property type="match status" value="2"/>
</dbReference>
<evidence type="ECO:0000313" key="9">
    <source>
        <dbReference type="Proteomes" id="UP000010556"/>
    </source>
</evidence>
<dbReference type="PANTHER" id="PTHR45690">
    <property type="entry name" value="NACHT, LRR AND PYD DOMAINS-CONTAINING PROTEIN 12"/>
    <property type="match status" value="1"/>
</dbReference>
<dbReference type="InterPro" id="IPR027417">
    <property type="entry name" value="P-loop_NTPase"/>
</dbReference>
<dbReference type="PROSITE" id="PS50824">
    <property type="entry name" value="DAPIN"/>
    <property type="match status" value="1"/>
</dbReference>
<dbReference type="Gene3D" id="1.10.533.10">
    <property type="entry name" value="Death Domain, Fas"/>
    <property type="match status" value="2"/>
</dbReference>
<dbReference type="FunFam" id="3.40.50.300:FF:000442">
    <property type="entry name" value="NACHT, LRR and PYD domains-containing protein 3"/>
    <property type="match status" value="1"/>
</dbReference>
<keyword evidence="2" id="KW-0433">Leucine-rich repeat</keyword>
<dbReference type="InterPro" id="IPR011029">
    <property type="entry name" value="DEATH-like_dom_sf"/>
</dbReference>
<protein>
    <submittedName>
        <fullName evidence="8">NACHT, LRR and PYD domains-containing protein 4</fullName>
    </submittedName>
</protein>
<dbReference type="Pfam" id="PF17779">
    <property type="entry name" value="WHD_NOD2"/>
    <property type="match status" value="2"/>
</dbReference>
<feature type="domain" description="NACHT" evidence="7">
    <location>
        <begin position="138"/>
        <end position="271"/>
    </location>
</feature>
<dbReference type="Pfam" id="PF02758">
    <property type="entry name" value="PYRIN"/>
    <property type="match status" value="2"/>
</dbReference>
<dbReference type="CDD" id="cd08320">
    <property type="entry name" value="Pyrin_NALPs"/>
    <property type="match status" value="2"/>
</dbReference>
<dbReference type="InterPro" id="IPR041267">
    <property type="entry name" value="NLRP_HD2"/>
</dbReference>
<organism evidence="8 9">
    <name type="scientific">Myotis davidii</name>
    <name type="common">David's myotis</name>
    <dbReference type="NCBI Taxonomy" id="225400"/>
    <lineage>
        <taxon>Eukaryota</taxon>
        <taxon>Metazoa</taxon>
        <taxon>Chordata</taxon>
        <taxon>Craniata</taxon>
        <taxon>Vertebrata</taxon>
        <taxon>Euteleostomi</taxon>
        <taxon>Mammalia</taxon>
        <taxon>Eutheria</taxon>
        <taxon>Laurasiatheria</taxon>
        <taxon>Chiroptera</taxon>
        <taxon>Yangochiroptera</taxon>
        <taxon>Vespertilionidae</taxon>
        <taxon>Myotis</taxon>
    </lineage>
</organism>
<dbReference type="InterPro" id="IPR004020">
    <property type="entry name" value="DAPIN"/>
</dbReference>
<evidence type="ECO:0000256" key="5">
    <source>
        <dbReference type="ARBA" id="ARBA00022840"/>
    </source>
</evidence>
<evidence type="ECO:0000256" key="3">
    <source>
        <dbReference type="ARBA" id="ARBA00022737"/>
    </source>
</evidence>
<dbReference type="PANTHER" id="PTHR45690:SF6">
    <property type="entry name" value="NACHT, LRR AND PYD DOMAINS-CONTAINING PROTEIN 4"/>
    <property type="match status" value="1"/>
</dbReference>
<evidence type="ECO:0000256" key="1">
    <source>
        <dbReference type="ARBA" id="ARBA00008665"/>
    </source>
</evidence>
<gene>
    <name evidence="8" type="ORF">MDA_GLEAN10001534</name>
</gene>
<accession>L5LG05</accession>
<dbReference type="InterPro" id="IPR041075">
    <property type="entry name" value="NOD1/2_WH"/>
</dbReference>
<dbReference type="SMART" id="SM00368">
    <property type="entry name" value="LRR_RI"/>
    <property type="match status" value="6"/>
</dbReference>
<dbReference type="GO" id="GO:0005737">
    <property type="term" value="C:cytoplasm"/>
    <property type="evidence" value="ECO:0007669"/>
    <property type="project" value="TreeGrafter"/>
</dbReference>
<evidence type="ECO:0000256" key="4">
    <source>
        <dbReference type="ARBA" id="ARBA00022741"/>
    </source>
</evidence>
<name>L5LG05_MYODS</name>
<feature type="domain" description="NACHT" evidence="7">
    <location>
        <begin position="1051"/>
        <end position="1182"/>
    </location>
</feature>
<dbReference type="SUPFAM" id="SSF52540">
    <property type="entry name" value="P-loop containing nucleoside triphosphate hydrolases"/>
    <property type="match status" value="2"/>
</dbReference>
<dbReference type="eggNOG" id="ENOG502SGVH">
    <property type="taxonomic scope" value="Eukaryota"/>
</dbReference>
<dbReference type="SUPFAM" id="SSF52047">
    <property type="entry name" value="RNI-like"/>
    <property type="match status" value="1"/>
</dbReference>
<keyword evidence="5" id="KW-0067">ATP-binding</keyword>
<evidence type="ECO:0000256" key="2">
    <source>
        <dbReference type="ARBA" id="ARBA00022614"/>
    </source>
</evidence>
<dbReference type="SMART" id="SM00382">
    <property type="entry name" value="AAA"/>
    <property type="match status" value="2"/>
</dbReference>
<comment type="similarity">
    <text evidence="1">Belongs to the NLRP family.</text>
</comment>
<dbReference type="Gene3D" id="3.80.10.10">
    <property type="entry name" value="Ribonuclease Inhibitor"/>
    <property type="match status" value="2"/>
</dbReference>
<evidence type="ECO:0000313" key="8">
    <source>
        <dbReference type="EMBL" id="ELK24558.1"/>
    </source>
</evidence>
<evidence type="ECO:0000259" key="6">
    <source>
        <dbReference type="PROSITE" id="PS50824"/>
    </source>
</evidence>
<keyword evidence="4" id="KW-0547">Nucleotide-binding</keyword>
<dbReference type="InterPro" id="IPR007111">
    <property type="entry name" value="NACHT_NTPase"/>
</dbReference>
<proteinExistence type="inferred from homology"/>
<dbReference type="InterPro" id="IPR001611">
    <property type="entry name" value="Leu-rich_rpt"/>
</dbReference>
<dbReference type="Proteomes" id="UP000010556">
    <property type="component" value="Unassembled WGS sequence"/>
</dbReference>
<dbReference type="Gene3D" id="3.40.50.300">
    <property type="entry name" value="P-loop containing nucleotide triphosphate hydrolases"/>
    <property type="match status" value="2"/>
</dbReference>
<keyword evidence="9" id="KW-1185">Reference proteome</keyword>
<dbReference type="Pfam" id="PF17776">
    <property type="entry name" value="NLRC4_HD2"/>
    <property type="match status" value="2"/>
</dbReference>
<dbReference type="InterPro" id="IPR032675">
    <property type="entry name" value="LRR_dom_sf"/>
</dbReference>
<dbReference type="SUPFAM" id="SSF47986">
    <property type="entry name" value="DEATH domain"/>
    <property type="match status" value="2"/>
</dbReference>